<dbReference type="PROSITE" id="PS51294">
    <property type="entry name" value="HTH_MYB"/>
    <property type="match status" value="1"/>
</dbReference>
<dbReference type="RefSeq" id="XP_005792486.1">
    <property type="nucleotide sequence ID" value="XM_005792429.1"/>
</dbReference>
<feature type="region of interest" description="Disordered" evidence="1">
    <location>
        <begin position="59"/>
        <end position="112"/>
    </location>
</feature>
<dbReference type="CDD" id="cd00167">
    <property type="entry name" value="SANT"/>
    <property type="match status" value="1"/>
</dbReference>
<dbReference type="KEGG" id="ehx:EMIHUDRAFT_121997"/>
<evidence type="ECO:0000259" key="2">
    <source>
        <dbReference type="PROSITE" id="PS50090"/>
    </source>
</evidence>
<dbReference type="PROSITE" id="PS50090">
    <property type="entry name" value="MYB_LIKE"/>
    <property type="match status" value="1"/>
</dbReference>
<evidence type="ECO:0000259" key="3">
    <source>
        <dbReference type="PROSITE" id="PS51294"/>
    </source>
</evidence>
<organism evidence="4 5">
    <name type="scientific">Emiliania huxleyi (strain CCMP1516)</name>
    <dbReference type="NCBI Taxonomy" id="280463"/>
    <lineage>
        <taxon>Eukaryota</taxon>
        <taxon>Haptista</taxon>
        <taxon>Haptophyta</taxon>
        <taxon>Prymnesiophyceae</taxon>
        <taxon>Isochrysidales</taxon>
        <taxon>Noelaerhabdaceae</taxon>
        <taxon>Emiliania</taxon>
    </lineage>
</organism>
<dbReference type="Pfam" id="PF00249">
    <property type="entry name" value="Myb_DNA-binding"/>
    <property type="match status" value="1"/>
</dbReference>
<dbReference type="AlphaFoldDB" id="A0A0D3KWC2"/>
<feature type="domain" description="HTH myb-type" evidence="3">
    <location>
        <begin position="225"/>
        <end position="278"/>
    </location>
</feature>
<keyword evidence="5" id="KW-1185">Reference proteome</keyword>
<dbReference type="Gene3D" id="1.10.10.60">
    <property type="entry name" value="Homeodomain-like"/>
    <property type="match status" value="1"/>
</dbReference>
<name>A0A0D3KWC2_EMIH1</name>
<evidence type="ECO:0000313" key="5">
    <source>
        <dbReference type="Proteomes" id="UP000013827"/>
    </source>
</evidence>
<feature type="compositionally biased region" description="Pro residues" evidence="1">
    <location>
        <begin position="327"/>
        <end position="342"/>
    </location>
</feature>
<dbReference type="Proteomes" id="UP000013827">
    <property type="component" value="Unassembled WGS sequence"/>
</dbReference>
<dbReference type="EnsemblProtists" id="EOD40057">
    <property type="protein sequence ID" value="EOD40057"/>
    <property type="gene ID" value="EMIHUDRAFT_121997"/>
</dbReference>
<feature type="domain" description="Myb-like" evidence="2">
    <location>
        <begin position="225"/>
        <end position="274"/>
    </location>
</feature>
<sequence length="510" mass="54625">MPNPLLFVGKGAALTAAARAADKANEGGGAFQRLGEGRGAAIRLAWPAEALHTVPHERRAAAGDADDPFAHGRPITKRERRAAGELRAVQHQERAEAPREAEQAAAEERTAEQAALLAPLAATDTTARLAKRRRSALVAAARRQTAESGYESTFEAPAVTGRKRKVSADRVGWDAASDRSVLASYKALGPCWKGIASRLRQDTGEARTGDSVRNRVLRLKKLGENADKNGDCWTEQEVQCISQGVLDGLRWHSIALQLPGRTASSCRNRWVRQKQKDLARIGVEARSAAEVDQACRRHGLLPTRNTHGGRTEPVPFSTKRSAFQTGPQPPPQLIPPKPPQLPMQPQQPHYVVPAEYHDMAAPVVTMTWQPRYLPICEAQFVAGPYPSHFQGMLPQAWQQAPHGMMPVGAAMPGWHFASAPAAPPAPASLAPSMAAPRPAAAAYVAAGVGAAAAREAAAAAAAQEDSNAREHDAEQRYYARLRSLVAQGRLPKGVADRIVLGGKSESSIAE</sequence>
<feature type="compositionally biased region" description="Basic and acidic residues" evidence="1">
    <location>
        <begin position="81"/>
        <end position="111"/>
    </location>
</feature>
<dbReference type="GeneID" id="17285328"/>
<evidence type="ECO:0008006" key="6">
    <source>
        <dbReference type="Google" id="ProtNLM"/>
    </source>
</evidence>
<feature type="region of interest" description="Disordered" evidence="1">
    <location>
        <begin position="300"/>
        <end position="346"/>
    </location>
</feature>
<dbReference type="InterPro" id="IPR001005">
    <property type="entry name" value="SANT/Myb"/>
</dbReference>
<dbReference type="HOGENOM" id="CLU_534670_0_0_1"/>
<protein>
    <recommendedName>
        <fullName evidence="6">Myb-like domain-containing protein</fullName>
    </recommendedName>
</protein>
<proteinExistence type="predicted"/>
<evidence type="ECO:0000256" key="1">
    <source>
        <dbReference type="SAM" id="MobiDB-lite"/>
    </source>
</evidence>
<evidence type="ECO:0000313" key="4">
    <source>
        <dbReference type="EnsemblProtists" id="EOD40057"/>
    </source>
</evidence>
<dbReference type="PaxDb" id="2903-EOD40057"/>
<reference evidence="4" key="2">
    <citation type="submission" date="2024-10" db="UniProtKB">
        <authorList>
            <consortium name="EnsemblProtists"/>
        </authorList>
    </citation>
    <scope>IDENTIFICATION</scope>
</reference>
<accession>A0A0D3KWC2</accession>
<dbReference type="SMART" id="SM00717">
    <property type="entry name" value="SANT"/>
    <property type="match status" value="2"/>
</dbReference>
<reference evidence="5" key="1">
    <citation type="journal article" date="2013" name="Nature">
        <title>Pan genome of the phytoplankton Emiliania underpins its global distribution.</title>
        <authorList>
            <person name="Read B.A."/>
            <person name="Kegel J."/>
            <person name="Klute M.J."/>
            <person name="Kuo A."/>
            <person name="Lefebvre S.C."/>
            <person name="Maumus F."/>
            <person name="Mayer C."/>
            <person name="Miller J."/>
            <person name="Monier A."/>
            <person name="Salamov A."/>
            <person name="Young J."/>
            <person name="Aguilar M."/>
            <person name="Claverie J.M."/>
            <person name="Frickenhaus S."/>
            <person name="Gonzalez K."/>
            <person name="Herman E.K."/>
            <person name="Lin Y.C."/>
            <person name="Napier J."/>
            <person name="Ogata H."/>
            <person name="Sarno A.F."/>
            <person name="Shmutz J."/>
            <person name="Schroeder D."/>
            <person name="de Vargas C."/>
            <person name="Verret F."/>
            <person name="von Dassow P."/>
            <person name="Valentin K."/>
            <person name="Van de Peer Y."/>
            <person name="Wheeler G."/>
            <person name="Dacks J.B."/>
            <person name="Delwiche C.F."/>
            <person name="Dyhrman S.T."/>
            <person name="Glockner G."/>
            <person name="John U."/>
            <person name="Richards T."/>
            <person name="Worden A.Z."/>
            <person name="Zhang X."/>
            <person name="Grigoriev I.V."/>
            <person name="Allen A.E."/>
            <person name="Bidle K."/>
            <person name="Borodovsky M."/>
            <person name="Bowler C."/>
            <person name="Brownlee C."/>
            <person name="Cock J.M."/>
            <person name="Elias M."/>
            <person name="Gladyshev V.N."/>
            <person name="Groth M."/>
            <person name="Guda C."/>
            <person name="Hadaegh A."/>
            <person name="Iglesias-Rodriguez M.D."/>
            <person name="Jenkins J."/>
            <person name="Jones B.M."/>
            <person name="Lawson T."/>
            <person name="Leese F."/>
            <person name="Lindquist E."/>
            <person name="Lobanov A."/>
            <person name="Lomsadze A."/>
            <person name="Malik S.B."/>
            <person name="Marsh M.E."/>
            <person name="Mackinder L."/>
            <person name="Mock T."/>
            <person name="Mueller-Roeber B."/>
            <person name="Pagarete A."/>
            <person name="Parker M."/>
            <person name="Probert I."/>
            <person name="Quesneville H."/>
            <person name="Raines C."/>
            <person name="Rensing S.A."/>
            <person name="Riano-Pachon D.M."/>
            <person name="Richier S."/>
            <person name="Rokitta S."/>
            <person name="Shiraiwa Y."/>
            <person name="Soanes D.M."/>
            <person name="van der Giezen M."/>
            <person name="Wahlund T.M."/>
            <person name="Williams B."/>
            <person name="Wilson W."/>
            <person name="Wolfe G."/>
            <person name="Wurch L.L."/>
        </authorList>
    </citation>
    <scope>NUCLEOTIDE SEQUENCE</scope>
</reference>
<dbReference type="InterPro" id="IPR017930">
    <property type="entry name" value="Myb_dom"/>
</dbReference>
<dbReference type="InterPro" id="IPR009057">
    <property type="entry name" value="Homeodomain-like_sf"/>
</dbReference>
<dbReference type="SUPFAM" id="SSF46689">
    <property type="entry name" value="Homeodomain-like"/>
    <property type="match status" value="1"/>
</dbReference>